<keyword evidence="2" id="KW-0812">Transmembrane</keyword>
<feature type="transmembrane region" description="Helical" evidence="2">
    <location>
        <begin position="263"/>
        <end position="281"/>
    </location>
</feature>
<dbReference type="EMBL" id="FXUG01000007">
    <property type="protein sequence ID" value="SMP61774.1"/>
    <property type="molecule type" value="Genomic_DNA"/>
</dbReference>
<sequence>MPIPIKCQCGKSLSVRDELAGKAVKCPSCGKPVRVPAASGKPAAGQPARRPAGAPASPARPAPARPAPVAASPGFAQPASSSSSMDDLFAEEGMNKTITAICPACTAEMVTGAVMCMKCGYNQQTGERMMAHRVAGVDIDAGEMALTKAEGDIQKAKDLQKQMLGSAGMPPWMLALVLFILGSATGIAVLAVNASRRAETIEFSPMKMFLNLGGSAFLMVAIGAILSLILLAFRTDRKEGLLSLTVLYLFVFATKHKRGAWKILGTAIICGTLAGLFFMGASKY</sequence>
<keyword evidence="2" id="KW-1133">Transmembrane helix</keyword>
<reference evidence="3 4" key="1">
    <citation type="submission" date="2017-05" db="EMBL/GenBank/DDBJ databases">
        <authorList>
            <person name="Varghese N."/>
            <person name="Submissions S."/>
        </authorList>
    </citation>
    <scope>NUCLEOTIDE SEQUENCE [LARGE SCALE GENOMIC DNA]</scope>
    <source>
        <strain evidence="3 4">DSM 25457</strain>
    </source>
</reference>
<feature type="transmembrane region" description="Helical" evidence="2">
    <location>
        <begin position="240"/>
        <end position="257"/>
    </location>
</feature>
<dbReference type="Proteomes" id="UP001158067">
    <property type="component" value="Unassembled WGS sequence"/>
</dbReference>
<feature type="transmembrane region" description="Helical" evidence="2">
    <location>
        <begin position="172"/>
        <end position="192"/>
    </location>
</feature>
<comment type="caution">
    <text evidence="3">The sequence shown here is derived from an EMBL/GenBank/DDBJ whole genome shotgun (WGS) entry which is preliminary data.</text>
</comment>
<evidence type="ECO:0000313" key="4">
    <source>
        <dbReference type="Proteomes" id="UP001158067"/>
    </source>
</evidence>
<accession>A0ABY1Q742</accession>
<feature type="compositionally biased region" description="Low complexity" evidence="1">
    <location>
        <begin position="42"/>
        <end position="57"/>
    </location>
</feature>
<evidence type="ECO:0008006" key="5">
    <source>
        <dbReference type="Google" id="ProtNLM"/>
    </source>
</evidence>
<dbReference type="RefSeq" id="WP_283433239.1">
    <property type="nucleotide sequence ID" value="NZ_CAWLDM010000001.1"/>
</dbReference>
<evidence type="ECO:0000313" key="3">
    <source>
        <dbReference type="EMBL" id="SMP61774.1"/>
    </source>
</evidence>
<keyword evidence="4" id="KW-1185">Reference proteome</keyword>
<keyword evidence="2" id="KW-0472">Membrane</keyword>
<evidence type="ECO:0000256" key="1">
    <source>
        <dbReference type="SAM" id="MobiDB-lite"/>
    </source>
</evidence>
<protein>
    <recommendedName>
        <fullName evidence="5">Zinc ribbon domain-containing protein</fullName>
    </recommendedName>
</protein>
<feature type="transmembrane region" description="Helical" evidence="2">
    <location>
        <begin position="212"/>
        <end position="233"/>
    </location>
</feature>
<proteinExistence type="predicted"/>
<feature type="region of interest" description="Disordered" evidence="1">
    <location>
        <begin position="28"/>
        <end position="85"/>
    </location>
</feature>
<name>A0ABY1Q742_9BACT</name>
<evidence type="ECO:0000256" key="2">
    <source>
        <dbReference type="SAM" id="Phobius"/>
    </source>
</evidence>
<organism evidence="3 4">
    <name type="scientific">Neorhodopirellula lusitana</name>
    <dbReference type="NCBI Taxonomy" id="445327"/>
    <lineage>
        <taxon>Bacteria</taxon>
        <taxon>Pseudomonadati</taxon>
        <taxon>Planctomycetota</taxon>
        <taxon>Planctomycetia</taxon>
        <taxon>Pirellulales</taxon>
        <taxon>Pirellulaceae</taxon>
        <taxon>Neorhodopirellula</taxon>
    </lineage>
</organism>
<gene>
    <name evidence="3" type="ORF">SAMN06265222_107165</name>
</gene>